<dbReference type="KEGG" id="mhf:MHF_0356"/>
<dbReference type="PROSITE" id="PS51257">
    <property type="entry name" value="PROKAR_LIPOPROTEIN"/>
    <property type="match status" value="1"/>
</dbReference>
<reference evidence="1 2" key="1">
    <citation type="journal article" date="2011" name="J. Bacteriol.">
        <title>Complete genome sequences of two hemotropic Mycoplasmas, Mycoplasma haemofelis strain Ohio2 and Mycoplasma suis strain Illinois.</title>
        <authorList>
            <person name="Messick J.B."/>
            <person name="Santos A.P."/>
            <person name="Guimaraes A.M."/>
        </authorList>
    </citation>
    <scope>NUCLEOTIDE SEQUENCE [LARGE SCALE GENOMIC DNA]</scope>
    <source>
        <strain evidence="1 2">Ohio2</strain>
    </source>
</reference>
<protein>
    <recommendedName>
        <fullName evidence="3">Lipoprotein</fullName>
    </recommendedName>
</protein>
<sequence>MVSAPTKIACGLGATGVVGTGCYFAATNLATSKKEKISDRLSKEKFTLLSFENGHEAEWKLIVTEYEKQDTTHKLSGVNLASDGGDKEKKNIAALKLACKSLVDKEDATEDSYVKARRWCVVPKKVKDVLAGLNRKILKHETSETQDDKIWAVKIGIYNHPTDSLPSVTWGQTDNSNRISELKKGCKELLDKDTQTYSEAFLSEYEKAYKFCTSD</sequence>
<evidence type="ECO:0000313" key="2">
    <source>
        <dbReference type="Proteomes" id="UP000007952"/>
    </source>
</evidence>
<dbReference type="STRING" id="859194.MHF_0356"/>
<proteinExistence type="predicted"/>
<dbReference type="HOGENOM" id="CLU_098620_3_0_14"/>
<organism evidence="1 2">
    <name type="scientific">Mycoplasma haemofelis (strain Ohio2)</name>
    <dbReference type="NCBI Taxonomy" id="859194"/>
    <lineage>
        <taxon>Bacteria</taxon>
        <taxon>Bacillati</taxon>
        <taxon>Mycoplasmatota</taxon>
        <taxon>Mollicutes</taxon>
        <taxon>Mycoplasmataceae</taxon>
        <taxon>Mycoplasma</taxon>
    </lineage>
</organism>
<dbReference type="Proteomes" id="UP000007952">
    <property type="component" value="Chromosome"/>
</dbReference>
<evidence type="ECO:0008006" key="3">
    <source>
        <dbReference type="Google" id="ProtNLM"/>
    </source>
</evidence>
<reference key="2">
    <citation type="submission" date="2011-05" db="EMBL/GenBank/DDBJ databases">
        <title>The Genome of Mycoplasma haemofelis Strain Ohio2, a pathogenic hemoplasma of the cat.</title>
        <authorList>
            <person name="Santos A.P."/>
            <person name="Guimaraes A.M.S."/>
            <person name="SanMiguel P.J."/>
            <person name="Martin S.W."/>
            <person name="Messick J.B."/>
        </authorList>
    </citation>
    <scope>NUCLEOTIDE SEQUENCE</scope>
    <source>
        <strain>Ohio2</strain>
    </source>
</reference>
<dbReference type="EMBL" id="CP002808">
    <property type="protein sequence ID" value="AEG72635.1"/>
    <property type="molecule type" value="Genomic_DNA"/>
</dbReference>
<evidence type="ECO:0000313" key="1">
    <source>
        <dbReference type="EMBL" id="AEG72635.1"/>
    </source>
</evidence>
<dbReference type="BioCyc" id="MHAE859194:G1GR7-351-MONOMER"/>
<accession>F6FGW2</accession>
<name>F6FGW2_MYCHI</name>
<dbReference type="AlphaFoldDB" id="F6FGW2"/>
<gene>
    <name evidence="1" type="ordered locus">MHF_0356</name>
</gene>